<dbReference type="KEGG" id="bda:FSZ17_22830"/>
<dbReference type="RefSeq" id="WP_146846584.1">
    <property type="nucleotide sequence ID" value="NZ_CP042593.1"/>
</dbReference>
<reference evidence="4" key="1">
    <citation type="submission" date="2019-08" db="EMBL/GenBank/DDBJ databases">
        <authorList>
            <person name="Zheng X."/>
        </authorList>
    </citation>
    <scope>NUCLEOTIDE SEQUENCE [LARGE SCALE GENOMIC DNA]</scope>
    <source>
        <strain evidence="4">FJAT-25496</strain>
    </source>
</reference>
<dbReference type="GO" id="GO:0003677">
    <property type="term" value="F:DNA binding"/>
    <property type="evidence" value="ECO:0007669"/>
    <property type="project" value="InterPro"/>
</dbReference>
<dbReference type="InterPro" id="IPR000551">
    <property type="entry name" value="MerR-type_HTH_dom"/>
</dbReference>
<feature type="domain" description="HTH merR-type" evidence="1">
    <location>
        <begin position="24"/>
        <end position="48"/>
    </location>
</feature>
<dbReference type="Proteomes" id="UP000321555">
    <property type="component" value="Chromosome"/>
</dbReference>
<sequence>MKEKYLYDRKPSTEKLNQVNLDKEWLSLIIKAKALGISLSEIKEILRNHSSVIQKHR</sequence>
<evidence type="ECO:0000313" key="4">
    <source>
        <dbReference type="Proteomes" id="UP000321555"/>
    </source>
</evidence>
<name>A0A5B8Z9Q8_CYTDA</name>
<dbReference type="GO" id="GO:0046983">
    <property type="term" value="F:protein dimerization activity"/>
    <property type="evidence" value="ECO:0007669"/>
    <property type="project" value="InterPro"/>
</dbReference>
<feature type="domain" description="Sin" evidence="2">
    <location>
        <begin position="12"/>
        <end position="50"/>
    </location>
</feature>
<protein>
    <submittedName>
        <fullName evidence="3">Uncharacterized protein</fullName>
    </submittedName>
</protein>
<evidence type="ECO:0000259" key="1">
    <source>
        <dbReference type="PROSITE" id="PS50937"/>
    </source>
</evidence>
<evidence type="ECO:0000313" key="3">
    <source>
        <dbReference type="EMBL" id="QED49882.1"/>
    </source>
</evidence>
<proteinExistence type="predicted"/>
<gene>
    <name evidence="3" type="ORF">FSZ17_22830</name>
</gene>
<dbReference type="OrthoDB" id="2936084at2"/>
<accession>A0A5B8Z9Q8</accession>
<dbReference type="PROSITE" id="PS50937">
    <property type="entry name" value="HTH_MERR_2"/>
    <property type="match status" value="1"/>
</dbReference>
<dbReference type="InterPro" id="IPR036281">
    <property type="entry name" value="SinR/SinI_dimer_dom_sf"/>
</dbReference>
<dbReference type="InterPro" id="IPR010981">
    <property type="entry name" value="SinR/SinI_dimer_dom"/>
</dbReference>
<organism evidence="3 4">
    <name type="scientific">Cytobacillus dafuensis</name>
    <name type="common">Bacillus dafuensis</name>
    <dbReference type="NCBI Taxonomy" id="1742359"/>
    <lineage>
        <taxon>Bacteria</taxon>
        <taxon>Bacillati</taxon>
        <taxon>Bacillota</taxon>
        <taxon>Bacilli</taxon>
        <taxon>Bacillales</taxon>
        <taxon>Bacillaceae</taxon>
        <taxon>Cytobacillus</taxon>
    </lineage>
</organism>
<dbReference type="SUPFAM" id="SSF47406">
    <property type="entry name" value="SinR repressor dimerisation domain-like"/>
    <property type="match status" value="1"/>
</dbReference>
<dbReference type="PROSITE" id="PS51500">
    <property type="entry name" value="SIN"/>
    <property type="match status" value="1"/>
</dbReference>
<dbReference type="Pfam" id="PF09278">
    <property type="entry name" value="MerR-DNA-bind"/>
    <property type="match status" value="1"/>
</dbReference>
<dbReference type="GO" id="GO:0006355">
    <property type="term" value="P:regulation of DNA-templated transcription"/>
    <property type="evidence" value="ECO:0007669"/>
    <property type="project" value="InterPro"/>
</dbReference>
<dbReference type="InterPro" id="IPR015358">
    <property type="entry name" value="Tscrpt_reg_MerR_DNA-bd"/>
</dbReference>
<evidence type="ECO:0000259" key="2">
    <source>
        <dbReference type="PROSITE" id="PS51500"/>
    </source>
</evidence>
<dbReference type="AlphaFoldDB" id="A0A5B8Z9Q8"/>
<dbReference type="EMBL" id="CP042593">
    <property type="protein sequence ID" value="QED49882.1"/>
    <property type="molecule type" value="Genomic_DNA"/>
</dbReference>
<keyword evidence="4" id="KW-1185">Reference proteome</keyword>